<evidence type="ECO:0008006" key="3">
    <source>
        <dbReference type="Google" id="ProtNLM"/>
    </source>
</evidence>
<dbReference type="Gene3D" id="3.40.50.1820">
    <property type="entry name" value="alpha/beta hydrolase"/>
    <property type="match status" value="1"/>
</dbReference>
<dbReference type="EMBL" id="BPWL01000008">
    <property type="protein sequence ID" value="GJJ12962.1"/>
    <property type="molecule type" value="Genomic_DNA"/>
</dbReference>
<proteinExistence type="predicted"/>
<name>A0AAV5AE98_9AGAM</name>
<gene>
    <name evidence="1" type="ORF">Clacol_007209</name>
</gene>
<dbReference type="Proteomes" id="UP001050691">
    <property type="component" value="Unassembled WGS sequence"/>
</dbReference>
<dbReference type="InterPro" id="IPR029058">
    <property type="entry name" value="AB_hydrolase_fold"/>
</dbReference>
<evidence type="ECO:0000313" key="2">
    <source>
        <dbReference type="Proteomes" id="UP001050691"/>
    </source>
</evidence>
<dbReference type="AlphaFoldDB" id="A0AAV5AE98"/>
<reference evidence="1" key="1">
    <citation type="submission" date="2021-10" db="EMBL/GenBank/DDBJ databases">
        <title>De novo Genome Assembly of Clathrus columnatus (Basidiomycota, Fungi) Using Illumina and Nanopore Sequence Data.</title>
        <authorList>
            <person name="Ogiso-Tanaka E."/>
            <person name="Itagaki H."/>
            <person name="Hosoya T."/>
            <person name="Hosaka K."/>
        </authorList>
    </citation>
    <scope>NUCLEOTIDE SEQUENCE</scope>
    <source>
        <strain evidence="1">MO-923</strain>
    </source>
</reference>
<sequence length="99" mass="11531">MIPAVIPFLAPFTFLCHQRWDNTVAIRKLPSGMALLMLSGSRDEIVPASHMKELWQYAQKTGHRHATWMEFPSGRHNDTVVQPHYWEAVQIFIDKIMEQ</sequence>
<organism evidence="1 2">
    <name type="scientific">Clathrus columnatus</name>
    <dbReference type="NCBI Taxonomy" id="1419009"/>
    <lineage>
        <taxon>Eukaryota</taxon>
        <taxon>Fungi</taxon>
        <taxon>Dikarya</taxon>
        <taxon>Basidiomycota</taxon>
        <taxon>Agaricomycotina</taxon>
        <taxon>Agaricomycetes</taxon>
        <taxon>Phallomycetidae</taxon>
        <taxon>Phallales</taxon>
        <taxon>Clathraceae</taxon>
        <taxon>Clathrus</taxon>
    </lineage>
</organism>
<dbReference type="SUPFAM" id="SSF53474">
    <property type="entry name" value="alpha/beta-Hydrolases"/>
    <property type="match status" value="1"/>
</dbReference>
<comment type="caution">
    <text evidence="1">The sequence shown here is derived from an EMBL/GenBank/DDBJ whole genome shotgun (WGS) entry which is preliminary data.</text>
</comment>
<evidence type="ECO:0000313" key="1">
    <source>
        <dbReference type="EMBL" id="GJJ12962.1"/>
    </source>
</evidence>
<keyword evidence="2" id="KW-1185">Reference proteome</keyword>
<accession>A0AAV5AE98</accession>
<protein>
    <recommendedName>
        <fullName evidence="3">Peptidase S9 prolyl oligopeptidase catalytic domain-containing protein</fullName>
    </recommendedName>
</protein>